<feature type="transmembrane region" description="Helical" evidence="2">
    <location>
        <begin position="396"/>
        <end position="418"/>
    </location>
</feature>
<sequence length="645" mass="69494">MRIGPILERELILLVRRKTAFFDRYFAIALEFAVILGAAWVWDRWEWDRRSLVGISSFALTLFVLTVGVLGTVTISLVIPQIAMAIASERDRKTLDALLATRLSALGIVLGTLAAGLVRWANGLATIVPVLVLLVLFGGVDPRLILLAGVGLASTAFALAAMAVVASIVARTARGATALAFSLMSLWIALPITILVAKSRLWPSGPEWIVKIAISLLLSSPFGVLANLSGMVRIGSPIQAVWRMITWELIGGLLLVVWAIWQLRAQSRAHYDEETRIAGRRIRRATNWRLPRPPCGDDPVLWNAIYANRTASPFARGLGHLINIVLIGLIVAVMAWFAKPAFKELANRGYRAAPEAFTMPDVNPFGRAVAEMFGIPAGGPAPGQARLEFNLVLKSFSACFAIFYGWAMFAGALGSMWAEWERDTWLGLIATPLSGWEILRAKMLGAFIRTRPALYLLIGLWTVGIMAGAVHPFGFIAALVGMVVIGGFSAAIGVYACLMANGRRNGISISAVVPNLFCFCGLAIMLPGRWSVLIAAASPSFLAFSSLFSYEDVHTMIHGGVLPTYAGSSLYKPGLEARWVLALWLIGTLAQAVGTLALMRAMSRGFDATVGRPTRPSPLAEKPSRQGVEEVPLAESLGMAAHADG</sequence>
<reference evidence="3 4" key="1">
    <citation type="submission" date="2012-02" db="EMBL/GenBank/DDBJ databases">
        <title>Complete sequence of chromosome of Singulisphaera acidiphila DSM 18658.</title>
        <authorList>
            <consortium name="US DOE Joint Genome Institute (JGI-PGF)"/>
            <person name="Lucas S."/>
            <person name="Copeland A."/>
            <person name="Lapidus A."/>
            <person name="Glavina del Rio T."/>
            <person name="Dalin E."/>
            <person name="Tice H."/>
            <person name="Bruce D."/>
            <person name="Goodwin L."/>
            <person name="Pitluck S."/>
            <person name="Peters L."/>
            <person name="Ovchinnikova G."/>
            <person name="Chertkov O."/>
            <person name="Kyrpides N."/>
            <person name="Mavromatis K."/>
            <person name="Ivanova N."/>
            <person name="Brettin T."/>
            <person name="Detter J.C."/>
            <person name="Han C."/>
            <person name="Larimer F."/>
            <person name="Land M."/>
            <person name="Hauser L."/>
            <person name="Markowitz V."/>
            <person name="Cheng J.-F."/>
            <person name="Hugenholtz P."/>
            <person name="Woyke T."/>
            <person name="Wu D."/>
            <person name="Tindall B."/>
            <person name="Pomrenke H."/>
            <person name="Brambilla E."/>
            <person name="Klenk H.-P."/>
            <person name="Eisen J.A."/>
        </authorList>
    </citation>
    <scope>NUCLEOTIDE SEQUENCE [LARGE SCALE GENOMIC DNA]</scope>
    <source>
        <strain evidence="4">ATCC BAA-1392 / DSM 18658 / VKM B-2454 / MOB10</strain>
    </source>
</reference>
<gene>
    <name evidence="3" type="ordered locus">Sinac_5375</name>
</gene>
<evidence type="ECO:0000313" key="3">
    <source>
        <dbReference type="EMBL" id="AGA29523.1"/>
    </source>
</evidence>
<dbReference type="eggNOG" id="COG1668">
    <property type="taxonomic scope" value="Bacteria"/>
</dbReference>
<dbReference type="OrthoDB" id="256443at2"/>
<feature type="transmembrane region" description="Helical" evidence="2">
    <location>
        <begin position="208"/>
        <end position="228"/>
    </location>
</feature>
<dbReference type="EMBL" id="CP003364">
    <property type="protein sequence ID" value="AGA29523.1"/>
    <property type="molecule type" value="Genomic_DNA"/>
</dbReference>
<keyword evidence="4" id="KW-1185">Reference proteome</keyword>
<keyword evidence="2" id="KW-0812">Transmembrane</keyword>
<dbReference type="STRING" id="886293.Sinac_5375"/>
<feature type="region of interest" description="Disordered" evidence="1">
    <location>
        <begin position="609"/>
        <end position="631"/>
    </location>
</feature>
<proteinExistence type="predicted"/>
<evidence type="ECO:0000313" key="4">
    <source>
        <dbReference type="Proteomes" id="UP000010798"/>
    </source>
</evidence>
<keyword evidence="2" id="KW-0472">Membrane</keyword>
<feature type="transmembrane region" description="Helical" evidence="2">
    <location>
        <begin position="21"/>
        <end position="42"/>
    </location>
</feature>
<feature type="transmembrane region" description="Helical" evidence="2">
    <location>
        <begin position="62"/>
        <end position="87"/>
    </location>
</feature>
<protein>
    <recommendedName>
        <fullName evidence="5">ABC-2 type transporter</fullName>
    </recommendedName>
</protein>
<dbReference type="Proteomes" id="UP000010798">
    <property type="component" value="Chromosome"/>
</dbReference>
<feature type="transmembrane region" description="Helical" evidence="2">
    <location>
        <begin position="144"/>
        <end position="169"/>
    </location>
</feature>
<feature type="transmembrane region" description="Helical" evidence="2">
    <location>
        <begin position="476"/>
        <end position="500"/>
    </location>
</feature>
<feature type="transmembrane region" description="Helical" evidence="2">
    <location>
        <begin position="318"/>
        <end position="338"/>
    </location>
</feature>
<dbReference type="AlphaFoldDB" id="L0DKY5"/>
<dbReference type="HOGENOM" id="CLU_424457_0_0_0"/>
<accession>L0DKY5</accession>
<feature type="transmembrane region" description="Helical" evidence="2">
    <location>
        <begin position="512"/>
        <end position="537"/>
    </location>
</feature>
<evidence type="ECO:0008006" key="5">
    <source>
        <dbReference type="Google" id="ProtNLM"/>
    </source>
</evidence>
<name>L0DKY5_SINAD</name>
<feature type="transmembrane region" description="Helical" evidence="2">
    <location>
        <begin position="453"/>
        <end position="470"/>
    </location>
</feature>
<feature type="transmembrane region" description="Helical" evidence="2">
    <location>
        <begin position="108"/>
        <end position="138"/>
    </location>
</feature>
<feature type="transmembrane region" description="Helical" evidence="2">
    <location>
        <begin position="240"/>
        <end position="261"/>
    </location>
</feature>
<feature type="transmembrane region" description="Helical" evidence="2">
    <location>
        <begin position="579"/>
        <end position="599"/>
    </location>
</feature>
<evidence type="ECO:0000256" key="2">
    <source>
        <dbReference type="SAM" id="Phobius"/>
    </source>
</evidence>
<dbReference type="KEGG" id="saci:Sinac_5375"/>
<evidence type="ECO:0000256" key="1">
    <source>
        <dbReference type="SAM" id="MobiDB-lite"/>
    </source>
</evidence>
<dbReference type="RefSeq" id="WP_015248626.1">
    <property type="nucleotide sequence ID" value="NC_019892.1"/>
</dbReference>
<keyword evidence="2" id="KW-1133">Transmembrane helix</keyword>
<organism evidence="3 4">
    <name type="scientific">Singulisphaera acidiphila (strain ATCC BAA-1392 / DSM 18658 / VKM B-2454 / MOB10)</name>
    <dbReference type="NCBI Taxonomy" id="886293"/>
    <lineage>
        <taxon>Bacteria</taxon>
        <taxon>Pseudomonadati</taxon>
        <taxon>Planctomycetota</taxon>
        <taxon>Planctomycetia</taxon>
        <taxon>Isosphaerales</taxon>
        <taxon>Isosphaeraceae</taxon>
        <taxon>Singulisphaera</taxon>
    </lineage>
</organism>
<feature type="transmembrane region" description="Helical" evidence="2">
    <location>
        <begin position="176"/>
        <end position="196"/>
    </location>
</feature>